<evidence type="ECO:0000256" key="3">
    <source>
        <dbReference type="ARBA" id="ARBA00022490"/>
    </source>
</evidence>
<dbReference type="Proteomes" id="UP000318741">
    <property type="component" value="Chromosome"/>
</dbReference>
<dbReference type="GO" id="GO:0008253">
    <property type="term" value="F:5'-nucleotidase activity"/>
    <property type="evidence" value="ECO:0007669"/>
    <property type="project" value="UniProtKB-UniRule"/>
</dbReference>
<feature type="binding site" evidence="7">
    <location>
        <position position="39"/>
    </location>
    <ligand>
        <name>a divalent metal cation</name>
        <dbReference type="ChEBI" id="CHEBI:60240"/>
    </ligand>
</feature>
<dbReference type="InterPro" id="IPR002828">
    <property type="entry name" value="SurE-like_Pase/nucleotidase"/>
</dbReference>
<keyword evidence="3 7" id="KW-0963">Cytoplasm</keyword>
<dbReference type="GO" id="GO:0005737">
    <property type="term" value="C:cytoplasm"/>
    <property type="evidence" value="ECO:0007669"/>
    <property type="project" value="UniProtKB-SubCell"/>
</dbReference>
<comment type="cofactor">
    <cofactor evidence="7">
        <name>a divalent metal cation</name>
        <dbReference type="ChEBI" id="CHEBI:60240"/>
    </cofactor>
    <text evidence="7">Binds 1 divalent metal cation per subunit.</text>
</comment>
<evidence type="ECO:0000256" key="1">
    <source>
        <dbReference type="ARBA" id="ARBA00000815"/>
    </source>
</evidence>
<dbReference type="RefSeq" id="WP_145358987.1">
    <property type="nucleotide sequence ID" value="NZ_CP036265.1"/>
</dbReference>
<comment type="catalytic activity">
    <reaction evidence="1 7">
        <text>a ribonucleoside 5'-phosphate + H2O = a ribonucleoside + phosphate</text>
        <dbReference type="Rhea" id="RHEA:12484"/>
        <dbReference type="ChEBI" id="CHEBI:15377"/>
        <dbReference type="ChEBI" id="CHEBI:18254"/>
        <dbReference type="ChEBI" id="CHEBI:43474"/>
        <dbReference type="ChEBI" id="CHEBI:58043"/>
        <dbReference type="EC" id="3.1.3.5"/>
    </reaction>
</comment>
<gene>
    <name evidence="9" type="primary">surE_1</name>
    <name evidence="7" type="synonym">surE</name>
    <name evidence="9" type="ORF">CA12_22110</name>
</gene>
<evidence type="ECO:0000256" key="6">
    <source>
        <dbReference type="ARBA" id="ARBA00022801"/>
    </source>
</evidence>
<dbReference type="HAMAP" id="MF_00060">
    <property type="entry name" value="SurE"/>
    <property type="match status" value="1"/>
</dbReference>
<comment type="subcellular location">
    <subcellularLocation>
        <location evidence="7">Cytoplasm</location>
    </subcellularLocation>
</comment>
<dbReference type="SUPFAM" id="SSF64167">
    <property type="entry name" value="SurE-like"/>
    <property type="match status" value="1"/>
</dbReference>
<comment type="function">
    <text evidence="7">Nucleotidase that shows phosphatase activity on nucleoside 5'-monophosphates.</text>
</comment>
<evidence type="ECO:0000256" key="4">
    <source>
        <dbReference type="ARBA" id="ARBA00022723"/>
    </source>
</evidence>
<keyword evidence="6 7" id="KW-0378">Hydrolase</keyword>
<evidence type="ECO:0000313" key="9">
    <source>
        <dbReference type="EMBL" id="QDT16113.1"/>
    </source>
</evidence>
<dbReference type="KEGG" id="acaf:CA12_22110"/>
<keyword evidence="5 7" id="KW-0547">Nucleotide-binding</keyword>
<organism evidence="9 10">
    <name type="scientific">Alienimonas californiensis</name>
    <dbReference type="NCBI Taxonomy" id="2527989"/>
    <lineage>
        <taxon>Bacteria</taxon>
        <taxon>Pseudomonadati</taxon>
        <taxon>Planctomycetota</taxon>
        <taxon>Planctomycetia</taxon>
        <taxon>Planctomycetales</taxon>
        <taxon>Planctomycetaceae</taxon>
        <taxon>Alienimonas</taxon>
    </lineage>
</organism>
<evidence type="ECO:0000256" key="2">
    <source>
        <dbReference type="ARBA" id="ARBA00011062"/>
    </source>
</evidence>
<dbReference type="AlphaFoldDB" id="A0A517P9R1"/>
<feature type="domain" description="Survival protein SurE-like phosphatase/nucleotidase" evidence="8">
    <location>
        <begin position="3"/>
        <end position="197"/>
    </location>
</feature>
<feature type="binding site" evidence="7">
    <location>
        <position position="9"/>
    </location>
    <ligand>
        <name>a divalent metal cation</name>
        <dbReference type="ChEBI" id="CHEBI:60240"/>
    </ligand>
</feature>
<dbReference type="GO" id="GO:0004309">
    <property type="term" value="F:exopolyphosphatase activity"/>
    <property type="evidence" value="ECO:0007669"/>
    <property type="project" value="TreeGrafter"/>
</dbReference>
<dbReference type="InterPro" id="IPR036523">
    <property type="entry name" value="SurE-like_sf"/>
</dbReference>
<proteinExistence type="inferred from homology"/>
<name>A0A517P9R1_9PLAN</name>
<feature type="binding site" evidence="7">
    <location>
        <position position="8"/>
    </location>
    <ligand>
        <name>a divalent metal cation</name>
        <dbReference type="ChEBI" id="CHEBI:60240"/>
    </ligand>
</feature>
<keyword evidence="4 7" id="KW-0479">Metal-binding</keyword>
<dbReference type="Gene3D" id="3.40.1210.10">
    <property type="entry name" value="Survival protein SurE-like phosphatase/nucleotidase"/>
    <property type="match status" value="1"/>
</dbReference>
<evidence type="ECO:0000256" key="5">
    <source>
        <dbReference type="ARBA" id="ARBA00022741"/>
    </source>
</evidence>
<feature type="binding site" evidence="7">
    <location>
        <position position="109"/>
    </location>
    <ligand>
        <name>a divalent metal cation</name>
        <dbReference type="ChEBI" id="CHEBI:60240"/>
    </ligand>
</feature>
<accession>A0A517P9R1</accession>
<dbReference type="EMBL" id="CP036265">
    <property type="protein sequence ID" value="QDT16113.1"/>
    <property type="molecule type" value="Genomic_DNA"/>
</dbReference>
<dbReference type="GO" id="GO:0008254">
    <property type="term" value="F:3'-nucleotidase activity"/>
    <property type="evidence" value="ECO:0007669"/>
    <property type="project" value="TreeGrafter"/>
</dbReference>
<dbReference type="OrthoDB" id="9780815at2"/>
<protein>
    <recommendedName>
        <fullName evidence="7">5'-nucleotidase SurE</fullName>
        <ecNumber evidence="7">3.1.3.5</ecNumber>
    </recommendedName>
    <alternativeName>
        <fullName evidence="7">Nucleoside 5'-monophosphate phosphohydrolase</fullName>
    </alternativeName>
</protein>
<dbReference type="GO" id="GO:0046872">
    <property type="term" value="F:metal ion binding"/>
    <property type="evidence" value="ECO:0007669"/>
    <property type="project" value="UniProtKB-UniRule"/>
</dbReference>
<evidence type="ECO:0000259" key="8">
    <source>
        <dbReference type="Pfam" id="PF01975"/>
    </source>
</evidence>
<sequence>MHVLVVNDDGIHSPGLTALATAAAKLGEVTVVAPAVEQSGVGLTITYRHPLMYEEVHRRRESRDGQPGERYHYGYAVHGSPADCAKLGVLELGRQLRGTRPDLTLSGINLGANVGHGVLYSGTVAGAIEAAFHGVTSVAVSCVSRDPDDWAPLAEYAVDVAARLYEAGRERPTEGAALWNLNLPAVAPRGLKAVRCSPTRRGDLLERRDSPEGRPYYWTGMDPATAGDPAPDTDAGAVAAGYAALTPLRYDLTEPAGFAALRDLDLPLD</sequence>
<dbReference type="InterPro" id="IPR030048">
    <property type="entry name" value="SurE"/>
</dbReference>
<dbReference type="EC" id="3.1.3.5" evidence="7"/>
<dbReference type="PANTHER" id="PTHR30457">
    <property type="entry name" value="5'-NUCLEOTIDASE SURE"/>
    <property type="match status" value="1"/>
</dbReference>
<dbReference type="GO" id="GO:0000166">
    <property type="term" value="F:nucleotide binding"/>
    <property type="evidence" value="ECO:0007669"/>
    <property type="project" value="UniProtKB-KW"/>
</dbReference>
<dbReference type="NCBIfam" id="TIGR00087">
    <property type="entry name" value="surE"/>
    <property type="match status" value="1"/>
</dbReference>
<dbReference type="PANTHER" id="PTHR30457:SF12">
    <property type="entry name" value="5'_3'-NUCLEOTIDASE SURE"/>
    <property type="match status" value="1"/>
</dbReference>
<keyword evidence="10" id="KW-1185">Reference proteome</keyword>
<reference evidence="9 10" key="1">
    <citation type="submission" date="2019-02" db="EMBL/GenBank/DDBJ databases">
        <title>Deep-cultivation of Planctomycetes and their phenomic and genomic characterization uncovers novel biology.</title>
        <authorList>
            <person name="Wiegand S."/>
            <person name="Jogler M."/>
            <person name="Boedeker C."/>
            <person name="Pinto D."/>
            <person name="Vollmers J."/>
            <person name="Rivas-Marin E."/>
            <person name="Kohn T."/>
            <person name="Peeters S.H."/>
            <person name="Heuer A."/>
            <person name="Rast P."/>
            <person name="Oberbeckmann S."/>
            <person name="Bunk B."/>
            <person name="Jeske O."/>
            <person name="Meyerdierks A."/>
            <person name="Storesund J.E."/>
            <person name="Kallscheuer N."/>
            <person name="Luecker S."/>
            <person name="Lage O.M."/>
            <person name="Pohl T."/>
            <person name="Merkel B.J."/>
            <person name="Hornburger P."/>
            <person name="Mueller R.-W."/>
            <person name="Bruemmer F."/>
            <person name="Labrenz M."/>
            <person name="Spormann A.M."/>
            <person name="Op den Camp H."/>
            <person name="Overmann J."/>
            <person name="Amann R."/>
            <person name="Jetten M.S.M."/>
            <person name="Mascher T."/>
            <person name="Medema M.H."/>
            <person name="Devos D.P."/>
            <person name="Kaster A.-K."/>
            <person name="Ovreas L."/>
            <person name="Rohde M."/>
            <person name="Galperin M.Y."/>
            <person name="Jogler C."/>
        </authorList>
    </citation>
    <scope>NUCLEOTIDE SEQUENCE [LARGE SCALE GENOMIC DNA]</scope>
    <source>
        <strain evidence="9 10">CA12</strain>
    </source>
</reference>
<evidence type="ECO:0000313" key="10">
    <source>
        <dbReference type="Proteomes" id="UP000318741"/>
    </source>
</evidence>
<dbReference type="Pfam" id="PF01975">
    <property type="entry name" value="SurE"/>
    <property type="match status" value="1"/>
</dbReference>
<comment type="similarity">
    <text evidence="2 7">Belongs to the SurE nucleotidase family.</text>
</comment>
<evidence type="ECO:0000256" key="7">
    <source>
        <dbReference type="HAMAP-Rule" id="MF_00060"/>
    </source>
</evidence>